<feature type="region of interest" description="Disordered" evidence="2">
    <location>
        <begin position="304"/>
        <end position="401"/>
    </location>
</feature>
<reference evidence="4 5" key="1">
    <citation type="submission" date="2024-03" db="EMBL/GenBank/DDBJ databases">
        <title>Adaptation during the transition from Ophiocordyceps entomopathogen to insect associate is accompanied by gene loss and intensified selection.</title>
        <authorList>
            <person name="Ward C.M."/>
            <person name="Onetto C.A."/>
            <person name="Borneman A.R."/>
        </authorList>
    </citation>
    <scope>NUCLEOTIDE SEQUENCE [LARGE SCALE GENOMIC DNA]</scope>
    <source>
        <strain evidence="4">AWRI1</strain>
        <tissue evidence="4">Single Adult Female</tissue>
    </source>
</reference>
<feature type="compositionally biased region" description="Polar residues" evidence="2">
    <location>
        <begin position="364"/>
        <end position="379"/>
    </location>
</feature>
<feature type="region of interest" description="Disordered" evidence="2">
    <location>
        <begin position="463"/>
        <end position="489"/>
    </location>
</feature>
<feature type="compositionally biased region" description="Polar residues" evidence="2">
    <location>
        <begin position="343"/>
        <end position="353"/>
    </location>
</feature>
<comment type="caution">
    <text evidence="4">The sequence shown here is derived from an EMBL/GenBank/DDBJ whole genome shotgun (WGS) entry which is preliminary data.</text>
</comment>
<dbReference type="SUPFAM" id="SSF50729">
    <property type="entry name" value="PH domain-like"/>
    <property type="match status" value="1"/>
</dbReference>
<dbReference type="FunFam" id="2.60.200.20:FF:000004">
    <property type="entry name" value="pleckstrin homology-like domain family B member 1 isoform X1"/>
    <property type="match status" value="1"/>
</dbReference>
<feature type="compositionally biased region" description="Low complexity" evidence="2">
    <location>
        <begin position="387"/>
        <end position="400"/>
    </location>
</feature>
<organism evidence="4 5">
    <name type="scientific">Parthenolecanium corni</name>
    <dbReference type="NCBI Taxonomy" id="536013"/>
    <lineage>
        <taxon>Eukaryota</taxon>
        <taxon>Metazoa</taxon>
        <taxon>Ecdysozoa</taxon>
        <taxon>Arthropoda</taxon>
        <taxon>Hexapoda</taxon>
        <taxon>Insecta</taxon>
        <taxon>Pterygota</taxon>
        <taxon>Neoptera</taxon>
        <taxon>Paraneoptera</taxon>
        <taxon>Hemiptera</taxon>
        <taxon>Sternorrhyncha</taxon>
        <taxon>Coccoidea</taxon>
        <taxon>Coccidae</taxon>
        <taxon>Parthenolecanium</taxon>
    </lineage>
</organism>
<dbReference type="SMART" id="SM00233">
    <property type="entry name" value="PH"/>
    <property type="match status" value="1"/>
</dbReference>
<feature type="compositionally biased region" description="Polar residues" evidence="2">
    <location>
        <begin position="1205"/>
        <end position="1215"/>
    </location>
</feature>
<proteinExistence type="predicted"/>
<feature type="region of interest" description="Disordered" evidence="2">
    <location>
        <begin position="694"/>
        <end position="716"/>
    </location>
</feature>
<protein>
    <recommendedName>
        <fullName evidence="3">PH domain-containing protein</fullName>
    </recommendedName>
</protein>
<accession>A0AAN9TB82</accession>
<evidence type="ECO:0000256" key="2">
    <source>
        <dbReference type="SAM" id="MobiDB-lite"/>
    </source>
</evidence>
<feature type="compositionally biased region" description="Polar residues" evidence="2">
    <location>
        <begin position="600"/>
        <end position="612"/>
    </location>
</feature>
<evidence type="ECO:0000313" key="5">
    <source>
        <dbReference type="Proteomes" id="UP001367676"/>
    </source>
</evidence>
<evidence type="ECO:0000313" key="4">
    <source>
        <dbReference type="EMBL" id="KAK7579844.1"/>
    </source>
</evidence>
<feature type="compositionally biased region" description="Polar residues" evidence="2">
    <location>
        <begin position="1159"/>
        <end position="1184"/>
    </location>
</feature>
<feature type="compositionally biased region" description="Basic and acidic residues" evidence="2">
    <location>
        <begin position="328"/>
        <end position="341"/>
    </location>
</feature>
<dbReference type="Pfam" id="PF00169">
    <property type="entry name" value="PH"/>
    <property type="match status" value="1"/>
</dbReference>
<dbReference type="SUPFAM" id="SSF49879">
    <property type="entry name" value="SMAD/FHA domain"/>
    <property type="match status" value="1"/>
</dbReference>
<feature type="region of interest" description="Disordered" evidence="2">
    <location>
        <begin position="501"/>
        <end position="520"/>
    </location>
</feature>
<dbReference type="PROSITE" id="PS50003">
    <property type="entry name" value="PH_DOMAIN"/>
    <property type="match status" value="1"/>
</dbReference>
<keyword evidence="1" id="KW-0175">Coiled coil</keyword>
<evidence type="ECO:0000256" key="1">
    <source>
        <dbReference type="SAM" id="Coils"/>
    </source>
</evidence>
<feature type="region of interest" description="Disordered" evidence="2">
    <location>
        <begin position="1159"/>
        <end position="1193"/>
    </location>
</feature>
<feature type="compositionally biased region" description="Polar residues" evidence="2">
    <location>
        <begin position="476"/>
        <end position="489"/>
    </location>
</feature>
<feature type="coiled-coil region" evidence="1">
    <location>
        <begin position="826"/>
        <end position="878"/>
    </location>
</feature>
<evidence type="ECO:0000259" key="3">
    <source>
        <dbReference type="PROSITE" id="PS50003"/>
    </source>
</evidence>
<feature type="compositionally biased region" description="Basic and acidic residues" evidence="2">
    <location>
        <begin position="304"/>
        <end position="317"/>
    </location>
</feature>
<feature type="domain" description="PH" evidence="3">
    <location>
        <begin position="1289"/>
        <end position="1391"/>
    </location>
</feature>
<feature type="coiled-coil region" evidence="1">
    <location>
        <begin position="409"/>
        <end position="437"/>
    </location>
</feature>
<dbReference type="InterPro" id="IPR008984">
    <property type="entry name" value="SMAD_FHA_dom_sf"/>
</dbReference>
<dbReference type="Pfam" id="PF00498">
    <property type="entry name" value="FHA"/>
    <property type="match status" value="1"/>
</dbReference>
<dbReference type="Gene3D" id="2.60.200.20">
    <property type="match status" value="1"/>
</dbReference>
<dbReference type="PANTHER" id="PTHR12156:SF5">
    <property type="entry name" value="FI18040P1"/>
    <property type="match status" value="1"/>
</dbReference>
<dbReference type="Gene3D" id="2.30.29.30">
    <property type="entry name" value="Pleckstrin-homology domain (PH domain)/Phosphotyrosine-binding domain (PTB)"/>
    <property type="match status" value="1"/>
</dbReference>
<feature type="region of interest" description="Disordered" evidence="2">
    <location>
        <begin position="1205"/>
        <end position="1239"/>
    </location>
</feature>
<dbReference type="InterPro" id="IPR052212">
    <property type="entry name" value="PH-like_domain"/>
</dbReference>
<keyword evidence="5" id="KW-1185">Reference proteome</keyword>
<feature type="compositionally biased region" description="Low complexity" evidence="2">
    <location>
        <begin position="614"/>
        <end position="625"/>
    </location>
</feature>
<gene>
    <name evidence="4" type="ORF">V9T40_000473</name>
</gene>
<dbReference type="PANTHER" id="PTHR12156">
    <property type="entry name" value="PLECKSTRIN HOMOLOGY-LIKE DOMAIN, FAMILY B, MEMBER 3"/>
    <property type="match status" value="1"/>
</dbReference>
<dbReference type="EMBL" id="JBBCAQ010000034">
    <property type="protein sequence ID" value="KAK7579844.1"/>
    <property type="molecule type" value="Genomic_DNA"/>
</dbReference>
<dbReference type="InterPro" id="IPR001849">
    <property type="entry name" value="PH_domain"/>
</dbReference>
<dbReference type="InterPro" id="IPR000253">
    <property type="entry name" value="FHA_dom"/>
</dbReference>
<dbReference type="InterPro" id="IPR011993">
    <property type="entry name" value="PH-like_dom_sf"/>
</dbReference>
<name>A0AAN9TB82_9HEMI</name>
<feature type="coiled-coil region" evidence="1">
    <location>
        <begin position="973"/>
        <end position="1032"/>
    </location>
</feature>
<dbReference type="Proteomes" id="UP001367676">
    <property type="component" value="Unassembled WGS sequence"/>
</dbReference>
<feature type="region of interest" description="Disordered" evidence="2">
    <location>
        <begin position="594"/>
        <end position="625"/>
    </location>
</feature>
<sequence>MLEAGMVLATTKDDIQRVVGQQRSTGVAGNGGRAGENLRLMSPDDCDGAENGIAVEARGRALKVHAGDTPHLVSLGSDRFSTAVTLHPIPKGRISVGSSSSADIFIYGTGVEEVHCWIENSNGVVVVHPNGENLPIQVDGLKVSHPTRLTQGCMLCLGRSNFFRFNHPQEARYMKSVLPNTRVSMMPNAFCPISTSDDVSVSESKISSDSRRSYDSPDSWCEISSGTSSEDLLNGSSPRNELSLPLGKHLSPKVFLPGSSTLNSPASVVLGRHKFPGHPTNVAQSPFYNSVSVYEDRVDRHLNGCTDEKLPNGHFSDRNNNNNNGGLKGDEVNGKVEEKNGVRFSSSSESLSPKQRIVPPSPAFNRNPSPRFSNGNASVSKVEKNGSLSSPSSSFDSVGSLTENGFRKADSEMKRKQAHQNRILEQERERVERLRLEEILTACADYEKQAQCDRINKPQVRIKTNGSLPRDKQGLSPLSKTPESPNNGLVFTFDKHDLSTLNSENHLNGEKPSYLNSPRTRIKTVASPKVTRKDYGFEILENKMAILNEYESSTLSRSSGRIAAANQNHSGSYHQPNSVAATTTTTMTTPYHFKSKSEDANSSSCVGNQWSKESGGTSTPSSLPSMDTKMLKKYEFLGLNPPASTVSRTSDAPSSLSSKMDVMSRSYHESMVQVHDDRNAATAPHLMSTSLINFDSSNSSTSTRLENSNFSSDDYAKSKSQSFSQIHDLKQSREADSFSRNDGIEKLNGLVCELNEIVKSGFGGSGRGGDGSKKLDSVKSPSKFILPLDVAPRSNGSQQESKFILPLEEINIVLRRQQFGMKKGELKKLQGEQSRLLDAINNVKTKLLDIQQQKDEIIRELEMEKALLEGELKSENNKLTSQEEFLNATIERVNQCEKQIDICSKQQNERQDHNKSIVNEQQNILNVLQSNLSCIENETDKASIIESIDKSKEILEEESKSFEDFEFRLLEEKASLLSKRDELQTELAKVNNEVEQTRSRIAGLYSQKEQLLQNASDEIKSLEIQVRCHTRTLQQNHTRLQDIGAQLKDTLKSLNDISEDPDESCDETMYAYKTQSQEDLDRISRVTSDAPIMETGCTNSLGRRTIASLQQIERNRQLHLAQQGGHVIEEERKRMLALKRRVQDEVIAQWEEERKQRENNCNSITSIGSDNSSVMSSDRVTESPSSDDKLPAKVITENGFVTENGNATLVKSATQKNEKDDDRNKSRRPSNTVASTKENDTLVKLRRRSSGMNALRPYSVYRRQSLDLRQHIESAGHQVDHCPHVFVDKTSCRGYLQKMTTKFRSWNKRWFVFDRKKCSFTYYSDKSEKKLKGGAYFQGLVDLCIDKTNSTRSANPHATFVVKSTERVYYLLAPSIEAMRIWFDVLATEVETYQDS</sequence>